<evidence type="ECO:0000313" key="1">
    <source>
        <dbReference type="EMBL" id="OCS85368.1"/>
    </source>
</evidence>
<gene>
    <name evidence="1" type="ORF">A6M13_13080</name>
</gene>
<name>A0A1C0YDW6_9BACL</name>
<keyword evidence="2" id="KW-1185">Reference proteome</keyword>
<dbReference type="RefSeq" id="WP_066544885.1">
    <property type="nucleotide sequence ID" value="NZ_MASJ01000014.1"/>
</dbReference>
<dbReference type="AlphaFoldDB" id="A0A1C0YDW6"/>
<dbReference type="Proteomes" id="UP000093199">
    <property type="component" value="Unassembled WGS sequence"/>
</dbReference>
<comment type="caution">
    <text evidence="1">The sequence shown here is derived from an EMBL/GenBank/DDBJ whole genome shotgun (WGS) entry which is preliminary data.</text>
</comment>
<accession>A0A1C0YDW6</accession>
<sequence length="46" mass="5445">MTQYTDGYEFYKKMCEEHGMAPINFRLYVKQLSTEQLMAFNCQAKG</sequence>
<dbReference type="OrthoDB" id="2455136at2"/>
<evidence type="ECO:0000313" key="2">
    <source>
        <dbReference type="Proteomes" id="UP000093199"/>
    </source>
</evidence>
<proteinExistence type="predicted"/>
<protein>
    <submittedName>
        <fullName evidence="1">Transcriptional regulator</fullName>
    </submittedName>
</protein>
<reference evidence="1 2" key="1">
    <citation type="submission" date="2016-07" db="EMBL/GenBank/DDBJ databases">
        <title>Caryophanon tenue genome sequencing.</title>
        <authorList>
            <person name="Verma A."/>
            <person name="Pal Y."/>
            <person name="Krishnamurthi S."/>
        </authorList>
    </citation>
    <scope>NUCLEOTIDE SEQUENCE [LARGE SCALE GENOMIC DNA]</scope>
    <source>
        <strain evidence="1 2">DSM 14152</strain>
    </source>
</reference>
<dbReference type="EMBL" id="MASJ01000014">
    <property type="protein sequence ID" value="OCS85368.1"/>
    <property type="molecule type" value="Genomic_DNA"/>
</dbReference>
<organism evidence="1 2">
    <name type="scientific">Caryophanon tenue</name>
    <dbReference type="NCBI Taxonomy" id="33978"/>
    <lineage>
        <taxon>Bacteria</taxon>
        <taxon>Bacillati</taxon>
        <taxon>Bacillota</taxon>
        <taxon>Bacilli</taxon>
        <taxon>Bacillales</taxon>
        <taxon>Caryophanaceae</taxon>
        <taxon>Caryophanon</taxon>
    </lineage>
</organism>